<protein>
    <submittedName>
        <fullName evidence="1">Protein transport protein Sec31p</fullName>
    </submittedName>
</protein>
<comment type="caution">
    <text evidence="1">The sequence shown here is derived from an EMBL/GenBank/DDBJ whole genome shotgun (WGS) entry which is preliminary data.</text>
</comment>
<accession>A0ACA9YA28</accession>
<proteinExistence type="predicted"/>
<evidence type="ECO:0000313" key="1">
    <source>
        <dbReference type="EMBL" id="CAH6721682.1"/>
    </source>
</evidence>
<keyword evidence="2" id="KW-1185">Reference proteome</keyword>
<organism evidence="1 2">
    <name type="scientific">[Candida] jaroonii</name>
    <dbReference type="NCBI Taxonomy" id="467808"/>
    <lineage>
        <taxon>Eukaryota</taxon>
        <taxon>Fungi</taxon>
        <taxon>Dikarya</taxon>
        <taxon>Ascomycota</taxon>
        <taxon>Saccharomycotina</taxon>
        <taxon>Pichiomycetes</taxon>
        <taxon>Debaryomycetaceae</taxon>
        <taxon>Yamadazyma</taxon>
    </lineage>
</organism>
<gene>
    <name evidence="1" type="ORF">CLIB1444_06S07712</name>
</gene>
<name>A0ACA9YA28_9ASCO</name>
<sequence length="1231" mass="131260">MKIEEILSTSTFAWSHDCLPILATGTVAGAVDIDFNSSSTLELYDIFSPTNPSAPVFSAVVDHRFHALAWSQPFDSYNRGILAGAFENGTIEIWNVETLISTKDLAKASIFTSTKHSAAVKSLAFNPKQPHILVSGGSKGEIFIWDTKTFDCSVPGQAMTPMDEITSVAWNNAVGHIMASTSGGYTSIWDLKSKREVLHLSYNGDLGRANFSFVAWHPTQSTKLITASDNDGCPLILTWDLRNANAPEKIMKGHKKGVLSLDWCKQDPELLISSGKDNSTLLWNPIEGVKLGEYPTTANWAFLTKFAPSAPDIFATASFDGKIIVQSLQDTSPPVTTKVTTNDDDFWNEISTTDTQQPIFDVKQPPLWLKRPSNVSFGFGKLVTVVTKDGKSSVEVKKIVGGAEGTEKIAEALKKGQFNQIIDDNLNHSINDTDKADWEMLKKLSDGGKKDIFKEVTEVKEPETVVEDVVKDDGDFFDNLTTPSAFVPSGDFELFPSSGDTKLTKLILTNKLEQAVNQCLATNNLTEALILALDASDDVKTKVKNAYFSKESSQLSRVLYSASIKDSTDILSHADVKDWKFIATAIESFAKDDTDFNDKVNELGDRVLKSGSRDDAIACYLAGGAMDKISSIWLKELPDLEAKLLQNPGTSVKSPSDARFEALNNFATKLVAYRTLTHSSGALSGPSVEPVCKVILEYVTLLSSFGQFELAEKFLGFLPSDYGSGGERERISKALAPVTPVTKSSNQVRPIPGANGSSRPTGTSFRPNVAVNRPTPGASFKSGPPSISGPSISGPSIPATSIPGPSIPGQGIQPPGISPVPTPSGNVASNPYMKPSTSNPYMKPSNPSNPYTPSNPYMKQTSAPVATPPPVSKPYKQETDGWNDLPDTFKPKAAPRRAAAASTVSPSHTPGPSRPSLVSPPSSVSIPSGPPKGPSRAPSSANLVSPRPPNAQVSNPYAPQTSGTPGTPGNPYAPKSSVVSPRPGQAFVAPPTNAFTPTSSFGAPTPPANPYAAPPANPYAAPTPPANPYAAPPAANPYAPSNGHTRVPSGGIVPPPKSVTGPPPRSTSVGSTVGPPPLGPSVGPPPMGPGKSGPPSNTVAPPTTTSSNGASQPQSYPSGDRSHISPEALPIYEIFNARVEFLKPRIPDDYKKHGDDMERRLNMLYDHLNNGDLLSSEAVAYLKEVAETLDRKDYESAKTSIIGFASTFPEEVGNWHTGVKRLVQMDEALSE</sequence>
<evidence type="ECO:0000313" key="2">
    <source>
        <dbReference type="Proteomes" id="UP001152531"/>
    </source>
</evidence>
<reference evidence="1" key="1">
    <citation type="submission" date="2022-06" db="EMBL/GenBank/DDBJ databases">
        <authorList>
            <person name="Legras J.-L."/>
            <person name="Devillers H."/>
            <person name="Grondin C."/>
        </authorList>
    </citation>
    <scope>NUCLEOTIDE SEQUENCE</scope>
    <source>
        <strain evidence="1">CLIB 1444</strain>
    </source>
</reference>
<dbReference type="EMBL" id="CALSDN010000006">
    <property type="protein sequence ID" value="CAH6721682.1"/>
    <property type="molecule type" value="Genomic_DNA"/>
</dbReference>
<dbReference type="Proteomes" id="UP001152531">
    <property type="component" value="Unassembled WGS sequence"/>
</dbReference>